<evidence type="ECO:0000313" key="1">
    <source>
        <dbReference type="EMBL" id="ALP54527.1"/>
    </source>
</evidence>
<name>A0A0S2THA1_9GAMM</name>
<dbReference type="Proteomes" id="UP000055136">
    <property type="component" value="Chromosome"/>
</dbReference>
<proteinExistence type="predicted"/>
<gene>
    <name evidence="1" type="ORF">Tel_15975</name>
</gene>
<dbReference type="STRING" id="1748243.Tel_15975"/>
<accession>A0A0S2THA1</accession>
<keyword evidence="2" id="KW-1185">Reference proteome</keyword>
<dbReference type="AlphaFoldDB" id="A0A0S2THA1"/>
<organism evidence="1 2">
    <name type="scientific">Candidatus Tenderia electrophaga</name>
    <dbReference type="NCBI Taxonomy" id="1748243"/>
    <lineage>
        <taxon>Bacteria</taxon>
        <taxon>Pseudomonadati</taxon>
        <taxon>Pseudomonadota</taxon>
        <taxon>Gammaproteobacteria</taxon>
        <taxon>Candidatus Tenderiales</taxon>
        <taxon>Candidatus Tenderiaceae</taxon>
        <taxon>Candidatus Tenderia</taxon>
    </lineage>
</organism>
<sequence length="74" mass="8562">MATYSEPVIGDWYINMDGHFIRAWGCVYEYGRLNGVVIQPLNGGRYYISLTRWRDLKPVRYAATREARSGMVLS</sequence>
<protein>
    <submittedName>
        <fullName evidence="1">Uncharacterized protein</fullName>
    </submittedName>
</protein>
<dbReference type="EMBL" id="CP013099">
    <property type="protein sequence ID" value="ALP54527.1"/>
    <property type="molecule type" value="Genomic_DNA"/>
</dbReference>
<reference evidence="1" key="1">
    <citation type="submission" date="2015-10" db="EMBL/GenBank/DDBJ databases">
        <title>Description of Candidatus Tenderia electrophaga gen. nov, sp. nov., an Uncultivated Electroautotroph from a Biocathode Enrichment.</title>
        <authorList>
            <person name="Eddie B.J."/>
            <person name="Malanoski A.P."/>
            <person name="Wang Z."/>
            <person name="Hall R.J."/>
            <person name="Oh S.D."/>
            <person name="Heiner C."/>
            <person name="Lin B."/>
            <person name="Strycharz-Glaven S.M."/>
        </authorList>
    </citation>
    <scope>NUCLEOTIDE SEQUENCE [LARGE SCALE GENOMIC DNA]</scope>
    <source>
        <strain evidence="1">NRL1</strain>
    </source>
</reference>
<dbReference type="KEGG" id="tee:Tel_15975"/>
<evidence type="ECO:0000313" key="2">
    <source>
        <dbReference type="Proteomes" id="UP000055136"/>
    </source>
</evidence>